<dbReference type="AlphaFoldDB" id="W9R779"/>
<sequence length="168" mass="18463">MGKAFDISVKAGRDFNLKIIDYWNIKEDCSANFQFKSTTCSSEESTSCSIGSASSSDMLADDASSSSTCSSPESHDLHEFSEPMTSQLPIKKGLSKYYNGKARTFTSLSEVKCVEDLAKKEIPFVKRGHRPSFQSPKAIISKKNTRRGSATSLVSSKTLSCRFNLNCK</sequence>
<evidence type="ECO:0000256" key="2">
    <source>
        <dbReference type="ARBA" id="ARBA00023242"/>
    </source>
</evidence>
<dbReference type="PANTHER" id="PTHR33172">
    <property type="entry name" value="OS08G0516900 PROTEIN"/>
    <property type="match status" value="1"/>
</dbReference>
<dbReference type="Proteomes" id="UP000030645">
    <property type="component" value="Unassembled WGS sequence"/>
</dbReference>
<reference evidence="5" key="1">
    <citation type="submission" date="2013-01" db="EMBL/GenBank/DDBJ databases">
        <title>Draft Genome Sequence of a Mulberry Tree, Morus notabilis C.K. Schneid.</title>
        <authorList>
            <person name="He N."/>
            <person name="Zhao S."/>
        </authorList>
    </citation>
    <scope>NUCLEOTIDE SEQUENCE</scope>
</reference>
<keyword evidence="5" id="KW-1185">Reference proteome</keyword>
<dbReference type="PANTHER" id="PTHR33172:SF29">
    <property type="entry name" value="OS06G0559400 PROTEIN"/>
    <property type="match status" value="1"/>
</dbReference>
<feature type="compositionally biased region" description="Low complexity" evidence="3">
    <location>
        <begin position="59"/>
        <end position="72"/>
    </location>
</feature>
<evidence type="ECO:0000256" key="1">
    <source>
        <dbReference type="ARBA" id="ARBA00004123"/>
    </source>
</evidence>
<feature type="region of interest" description="Disordered" evidence="3">
    <location>
        <begin position="59"/>
        <end position="82"/>
    </location>
</feature>
<protein>
    <submittedName>
        <fullName evidence="4">Uncharacterized protein</fullName>
    </submittedName>
</protein>
<dbReference type="EMBL" id="KE344394">
    <property type="protein sequence ID" value="EXB60281.1"/>
    <property type="molecule type" value="Genomic_DNA"/>
</dbReference>
<evidence type="ECO:0000313" key="4">
    <source>
        <dbReference type="EMBL" id="EXB60281.1"/>
    </source>
</evidence>
<dbReference type="InterPro" id="IPR051992">
    <property type="entry name" value="OxStress_Response_Reg"/>
</dbReference>
<comment type="subcellular location">
    <subcellularLocation>
        <location evidence="1">Nucleus</location>
    </subcellularLocation>
</comment>
<gene>
    <name evidence="4" type="ORF">L484_005880</name>
</gene>
<dbReference type="OrthoDB" id="1938584at2759"/>
<dbReference type="GO" id="GO:0005634">
    <property type="term" value="C:nucleus"/>
    <property type="evidence" value="ECO:0007669"/>
    <property type="project" value="UniProtKB-SubCell"/>
</dbReference>
<dbReference type="STRING" id="981085.W9R779"/>
<dbReference type="GO" id="GO:0006950">
    <property type="term" value="P:response to stress"/>
    <property type="evidence" value="ECO:0007669"/>
    <property type="project" value="UniProtKB-ARBA"/>
</dbReference>
<proteinExistence type="predicted"/>
<dbReference type="KEGG" id="mnt:21389332"/>
<evidence type="ECO:0000256" key="3">
    <source>
        <dbReference type="SAM" id="MobiDB-lite"/>
    </source>
</evidence>
<keyword evidence="2" id="KW-0539">Nucleus</keyword>
<organism evidence="4 5">
    <name type="scientific">Morus notabilis</name>
    <dbReference type="NCBI Taxonomy" id="981085"/>
    <lineage>
        <taxon>Eukaryota</taxon>
        <taxon>Viridiplantae</taxon>
        <taxon>Streptophyta</taxon>
        <taxon>Embryophyta</taxon>
        <taxon>Tracheophyta</taxon>
        <taxon>Spermatophyta</taxon>
        <taxon>Magnoliopsida</taxon>
        <taxon>eudicotyledons</taxon>
        <taxon>Gunneridae</taxon>
        <taxon>Pentapetalae</taxon>
        <taxon>rosids</taxon>
        <taxon>fabids</taxon>
        <taxon>Rosales</taxon>
        <taxon>Moraceae</taxon>
        <taxon>Moreae</taxon>
        <taxon>Morus</taxon>
    </lineage>
</organism>
<evidence type="ECO:0000313" key="5">
    <source>
        <dbReference type="Proteomes" id="UP000030645"/>
    </source>
</evidence>
<name>W9R779_9ROSA</name>
<accession>W9R779</accession>
<dbReference type="eggNOG" id="ENOG502SC1I">
    <property type="taxonomic scope" value="Eukaryota"/>
</dbReference>